<name>B4VJN8_9CYAN</name>
<dbReference type="Proteomes" id="UP000003835">
    <property type="component" value="Unassembled WGS sequence"/>
</dbReference>
<sequence length="140" mass="16701">MLYLAEVKKNHSWIGSRATVLKLQAYCQERSRQIWRTVQDEVIIATQVKHINKGMLVLIEVTSDRQVCQVYSTTAGPIVNILQAFTYLEKQWTTYTQRWEDLKLSLLLQQQELNRHETRIQELEEKLQQALARRARRRYQ</sequence>
<protein>
    <submittedName>
        <fullName evidence="2">Uncharacterized protein</fullName>
    </submittedName>
</protein>
<keyword evidence="3" id="KW-1185">Reference proteome</keyword>
<accession>B4VJN8</accession>
<dbReference type="HOGENOM" id="CLU_1831728_0_0_3"/>
<reference evidence="2 3" key="1">
    <citation type="submission" date="2008-07" db="EMBL/GenBank/DDBJ databases">
        <authorList>
            <person name="Tandeau de Marsac N."/>
            <person name="Ferriera S."/>
            <person name="Johnson J."/>
            <person name="Kravitz S."/>
            <person name="Beeson K."/>
            <person name="Sutton G."/>
            <person name="Rogers Y.-H."/>
            <person name="Friedman R."/>
            <person name="Frazier M."/>
            <person name="Venter J.C."/>
        </authorList>
    </citation>
    <scope>NUCLEOTIDE SEQUENCE [LARGE SCALE GENOMIC DNA]</scope>
    <source>
        <strain evidence="2 3">PCC 7420</strain>
    </source>
</reference>
<evidence type="ECO:0000313" key="3">
    <source>
        <dbReference type="Proteomes" id="UP000003835"/>
    </source>
</evidence>
<dbReference type="AlphaFoldDB" id="B4VJN8"/>
<dbReference type="eggNOG" id="COG1196">
    <property type="taxonomic scope" value="Bacteria"/>
</dbReference>
<evidence type="ECO:0000313" key="2">
    <source>
        <dbReference type="EMBL" id="EDX77779.1"/>
    </source>
</evidence>
<evidence type="ECO:0000256" key="1">
    <source>
        <dbReference type="SAM" id="Coils"/>
    </source>
</evidence>
<dbReference type="STRING" id="118168.MC7420_3103"/>
<gene>
    <name evidence="2" type="ORF">MC7420_3103</name>
</gene>
<dbReference type="EMBL" id="DS989843">
    <property type="protein sequence ID" value="EDX77779.1"/>
    <property type="molecule type" value="Genomic_DNA"/>
</dbReference>
<proteinExistence type="predicted"/>
<organism evidence="2 3">
    <name type="scientific">Coleofasciculus chthonoplastes PCC 7420</name>
    <dbReference type="NCBI Taxonomy" id="118168"/>
    <lineage>
        <taxon>Bacteria</taxon>
        <taxon>Bacillati</taxon>
        <taxon>Cyanobacteriota</taxon>
        <taxon>Cyanophyceae</taxon>
        <taxon>Coleofasciculales</taxon>
        <taxon>Coleofasciculaceae</taxon>
        <taxon>Coleofasciculus</taxon>
    </lineage>
</organism>
<feature type="coiled-coil region" evidence="1">
    <location>
        <begin position="106"/>
        <end position="140"/>
    </location>
</feature>
<keyword evidence="1" id="KW-0175">Coiled coil</keyword>
<dbReference type="RefSeq" id="WP_006099040.1">
    <property type="nucleotide sequence ID" value="NZ_DS989843.1"/>
</dbReference>
<dbReference type="OrthoDB" id="560974at2"/>